<gene>
    <name evidence="1" type="ORF">AVM11_08745</name>
</gene>
<sequence length="101" mass="10169">MLIAAVAAASMTLASCASMPTAAQVAPQVERAQAAYNRIAAAAEVILPFLPAERAAQVRLAMALAERGLIAARYAATVAEQLAALKQAEAATASIESTAGS</sequence>
<dbReference type="EMBL" id="LQCK02000045">
    <property type="protein sequence ID" value="KZB94082.1"/>
    <property type="molecule type" value="Genomic_DNA"/>
</dbReference>
<comment type="caution">
    <text evidence="1">The sequence shown here is derived from an EMBL/GenBank/DDBJ whole genome shotgun (WGS) entry which is preliminary data.</text>
</comment>
<reference evidence="1" key="1">
    <citation type="submission" date="2016-03" db="EMBL/GenBank/DDBJ databases">
        <title>Sphingomonas melonis TY, whole genome shotgun sequencing.</title>
        <authorList>
            <person name="Wang H."/>
            <person name="Zhu P."/>
        </authorList>
    </citation>
    <scope>NUCLEOTIDE SEQUENCE [LARGE SCALE GENOMIC DNA]</scope>
    <source>
        <strain evidence="1">TY</strain>
    </source>
</reference>
<dbReference type="AlphaFoldDB" id="A0A175Y014"/>
<evidence type="ECO:0000313" key="2">
    <source>
        <dbReference type="Proteomes" id="UP000078460"/>
    </source>
</evidence>
<evidence type="ECO:0000313" key="1">
    <source>
        <dbReference type="EMBL" id="KZB94082.1"/>
    </source>
</evidence>
<proteinExistence type="predicted"/>
<accession>A0A175Y014</accession>
<keyword evidence="2" id="KW-1185">Reference proteome</keyword>
<protein>
    <submittedName>
        <fullName evidence="1">Uncharacterized protein</fullName>
    </submittedName>
</protein>
<name>A0A175Y014_9SPHN</name>
<dbReference type="Proteomes" id="UP000078460">
    <property type="component" value="Unassembled WGS sequence"/>
</dbReference>
<organism evidence="1 2">
    <name type="scientific">Sphingomonas melonis TY</name>
    <dbReference type="NCBI Taxonomy" id="621456"/>
    <lineage>
        <taxon>Bacteria</taxon>
        <taxon>Pseudomonadati</taxon>
        <taxon>Pseudomonadota</taxon>
        <taxon>Alphaproteobacteria</taxon>
        <taxon>Sphingomonadales</taxon>
        <taxon>Sphingomonadaceae</taxon>
        <taxon>Sphingomonas</taxon>
    </lineage>
</organism>
<dbReference type="KEGG" id="smy:BJP26_00635"/>